<dbReference type="SUPFAM" id="SSF52980">
    <property type="entry name" value="Restriction endonuclease-like"/>
    <property type="match status" value="1"/>
</dbReference>
<dbReference type="InterPro" id="IPR011604">
    <property type="entry name" value="PDDEXK-like_dom_sf"/>
</dbReference>
<reference evidence="1 2" key="1">
    <citation type="submission" date="2023-11" db="EMBL/GenBank/DDBJ databases">
        <authorList>
            <person name="Cook R."/>
            <person name="Crisci M."/>
            <person name="Pye H."/>
            <person name="Adriaenssens E."/>
            <person name="Santini J."/>
        </authorList>
    </citation>
    <scope>NUCLEOTIDE SEQUENCE [LARGE SCALE GENOMIC DNA]</scope>
    <source>
        <strain evidence="1">Lak_Megaphage_Sonny</strain>
    </source>
</reference>
<organism evidence="1 2">
    <name type="scientific">phage Lak_Megaphage_Sonny</name>
    <dbReference type="NCBI Taxonomy" id="3109229"/>
    <lineage>
        <taxon>Viruses</taxon>
        <taxon>Duplodnaviria</taxon>
        <taxon>Heunggongvirae</taxon>
        <taxon>Uroviricota</taxon>
        <taxon>Caudoviricetes</taxon>
        <taxon>Caudoviricetes code 15 clade</taxon>
    </lineage>
</organism>
<dbReference type="EMBL" id="OR769223">
    <property type="protein sequence ID" value="WQJ53698.1"/>
    <property type="molecule type" value="Genomic_DNA"/>
</dbReference>
<dbReference type="Proteomes" id="UP001358193">
    <property type="component" value="Segment"/>
</dbReference>
<evidence type="ECO:0000313" key="2">
    <source>
        <dbReference type="Proteomes" id="UP001358193"/>
    </source>
</evidence>
<keyword evidence="2" id="KW-1185">Reference proteome</keyword>
<evidence type="ECO:0000313" key="1">
    <source>
        <dbReference type="EMBL" id="WQJ53698.1"/>
    </source>
</evidence>
<dbReference type="InterPro" id="IPR011335">
    <property type="entry name" value="Restrct_endonuc-II-like"/>
</dbReference>
<dbReference type="Gene3D" id="3.90.320.10">
    <property type="match status" value="1"/>
</dbReference>
<accession>A0ABZ0Z6N5</accession>
<sequence>MDIKQIITTKNKEIKSDLTGKIMSVSACTELLHKPFDKEGMSKKCSERDQNNPDGKYYNMTPAQILEMWEANADESRRYGKLLDSYTDINFENSNLLESWKMDNSYEYDKRLHGLCDGFDQFYSNLLKNTDYRFVTREQQMFIKSAKSGQYINGRFDCLFYSESTGRYLLIDWKTNDEIKKDNRFEKMYGPLFNKDACDWNYYTVQVYMYKKALSETYGIADPDMIDVYICQFNKDINERNTNFTVHKPAFDYDSELLDDIIDFSYKKKALIN</sequence>
<protein>
    <submittedName>
        <fullName evidence="1">Exonuclease</fullName>
    </submittedName>
</protein>
<keyword evidence="1" id="KW-0540">Nuclease</keyword>
<name>A0ABZ0Z6N5_9CAUD</name>
<proteinExistence type="predicted"/>
<keyword evidence="1" id="KW-0269">Exonuclease</keyword>
<keyword evidence="1" id="KW-0378">Hydrolase</keyword>
<dbReference type="GO" id="GO:0004527">
    <property type="term" value="F:exonuclease activity"/>
    <property type="evidence" value="ECO:0007669"/>
    <property type="project" value="UniProtKB-KW"/>
</dbReference>